<keyword evidence="2 4" id="KW-0560">Oxidoreductase</keyword>
<evidence type="ECO:0000259" key="3">
    <source>
        <dbReference type="SMART" id="SM00822"/>
    </source>
</evidence>
<dbReference type="SMART" id="SM00822">
    <property type="entry name" value="PKS_KR"/>
    <property type="match status" value="1"/>
</dbReference>
<keyword evidence="5" id="KW-1185">Reference proteome</keyword>
<dbReference type="Proteomes" id="UP001596074">
    <property type="component" value="Unassembled WGS sequence"/>
</dbReference>
<evidence type="ECO:0000313" key="4">
    <source>
        <dbReference type="EMBL" id="MFC5745588.1"/>
    </source>
</evidence>
<dbReference type="SUPFAM" id="SSF51735">
    <property type="entry name" value="NAD(P)-binding Rossmann-fold domains"/>
    <property type="match status" value="1"/>
</dbReference>
<feature type="domain" description="Ketoreductase" evidence="3">
    <location>
        <begin position="15"/>
        <end position="212"/>
    </location>
</feature>
<reference evidence="5" key="1">
    <citation type="journal article" date="2019" name="Int. J. Syst. Evol. Microbiol.">
        <title>The Global Catalogue of Microorganisms (GCM) 10K type strain sequencing project: providing services to taxonomists for standard genome sequencing and annotation.</title>
        <authorList>
            <consortium name="The Broad Institute Genomics Platform"/>
            <consortium name="The Broad Institute Genome Sequencing Center for Infectious Disease"/>
            <person name="Wu L."/>
            <person name="Ma J."/>
        </authorList>
    </citation>
    <scope>NUCLEOTIDE SEQUENCE [LARGE SCALE GENOMIC DNA]</scope>
    <source>
        <strain evidence="5">KCTC 42087</strain>
    </source>
</reference>
<dbReference type="PANTHER" id="PTHR42760:SF133">
    <property type="entry name" value="3-OXOACYL-[ACYL-CARRIER-PROTEIN] REDUCTASE"/>
    <property type="match status" value="1"/>
</dbReference>
<organism evidence="4 5">
    <name type="scientific">Actinomadura rugatobispora</name>
    <dbReference type="NCBI Taxonomy" id="1994"/>
    <lineage>
        <taxon>Bacteria</taxon>
        <taxon>Bacillati</taxon>
        <taxon>Actinomycetota</taxon>
        <taxon>Actinomycetes</taxon>
        <taxon>Streptosporangiales</taxon>
        <taxon>Thermomonosporaceae</taxon>
        <taxon>Actinomadura</taxon>
    </lineage>
</organism>
<name>A0ABW0ZT20_9ACTN</name>
<proteinExistence type="inferred from homology"/>
<comment type="caution">
    <text evidence="4">The sequence shown here is derived from an EMBL/GenBank/DDBJ whole genome shotgun (WGS) entry which is preliminary data.</text>
</comment>
<dbReference type="Gene3D" id="3.40.50.720">
    <property type="entry name" value="NAD(P)-binding Rossmann-like Domain"/>
    <property type="match status" value="1"/>
</dbReference>
<dbReference type="PRINTS" id="PR00080">
    <property type="entry name" value="SDRFAMILY"/>
</dbReference>
<comment type="similarity">
    <text evidence="1">Belongs to the short-chain dehydrogenases/reductases (SDR) family.</text>
</comment>
<dbReference type="InterPro" id="IPR057326">
    <property type="entry name" value="KR_dom"/>
</dbReference>
<dbReference type="InterPro" id="IPR002347">
    <property type="entry name" value="SDR_fam"/>
</dbReference>
<dbReference type="RefSeq" id="WP_378281214.1">
    <property type="nucleotide sequence ID" value="NZ_JBHSON010000009.1"/>
</dbReference>
<sequence>MTNVNPLDRFRLDDKVVVITGASSGLGTGFARATAAVGATLVLAARRVDRLDALADELRERGATVLTRRTDVASFEDCQSLAEAAVDAFGRIDVLVNNAGVGHARSALREDPDVFRQTVDVNLNGVYWMARACAPHMPEGSAIVNIASVHGRVASSYPQAAYAASKAGVIGLTRDLAQQWSKRRGIRVNALCPGYFDSEITNGERADALRAMVADKSILGRFGNQEELDSALLFLASPASSYATGTSLVIDGGLEATV</sequence>
<dbReference type="InterPro" id="IPR020904">
    <property type="entry name" value="Sc_DH/Rdtase_CS"/>
</dbReference>
<dbReference type="CDD" id="cd05233">
    <property type="entry name" value="SDR_c"/>
    <property type="match status" value="1"/>
</dbReference>
<gene>
    <name evidence="4" type="ORF">ACFPZN_08220</name>
</gene>
<dbReference type="PROSITE" id="PS00061">
    <property type="entry name" value="ADH_SHORT"/>
    <property type="match status" value="1"/>
</dbReference>
<dbReference type="InterPro" id="IPR036291">
    <property type="entry name" value="NAD(P)-bd_dom_sf"/>
</dbReference>
<dbReference type="EC" id="1.1.1.-" evidence="4"/>
<dbReference type="EMBL" id="JBHSON010000009">
    <property type="protein sequence ID" value="MFC5745588.1"/>
    <property type="molecule type" value="Genomic_DNA"/>
</dbReference>
<evidence type="ECO:0000256" key="1">
    <source>
        <dbReference type="ARBA" id="ARBA00006484"/>
    </source>
</evidence>
<dbReference type="PANTHER" id="PTHR42760">
    <property type="entry name" value="SHORT-CHAIN DEHYDROGENASES/REDUCTASES FAMILY MEMBER"/>
    <property type="match status" value="1"/>
</dbReference>
<protein>
    <submittedName>
        <fullName evidence="4">SDR family NAD(P)-dependent oxidoreductase</fullName>
        <ecNumber evidence="4">1.1.1.-</ecNumber>
    </submittedName>
</protein>
<evidence type="ECO:0000256" key="2">
    <source>
        <dbReference type="ARBA" id="ARBA00023002"/>
    </source>
</evidence>
<dbReference type="GO" id="GO:0016491">
    <property type="term" value="F:oxidoreductase activity"/>
    <property type="evidence" value="ECO:0007669"/>
    <property type="project" value="UniProtKB-KW"/>
</dbReference>
<dbReference type="Pfam" id="PF13561">
    <property type="entry name" value="adh_short_C2"/>
    <property type="match status" value="1"/>
</dbReference>
<evidence type="ECO:0000313" key="5">
    <source>
        <dbReference type="Proteomes" id="UP001596074"/>
    </source>
</evidence>
<accession>A0ABW0ZT20</accession>
<dbReference type="PRINTS" id="PR00081">
    <property type="entry name" value="GDHRDH"/>
</dbReference>